<dbReference type="PANTHER" id="PTHR30575:SF0">
    <property type="entry name" value="XAA-ARG DIPEPTIDASE"/>
    <property type="match status" value="1"/>
</dbReference>
<dbReference type="SUPFAM" id="SSF53187">
    <property type="entry name" value="Zn-dependent exopeptidases"/>
    <property type="match status" value="1"/>
</dbReference>
<dbReference type="InterPro" id="IPR017439">
    <property type="entry name" value="Amidohydrolase"/>
</dbReference>
<dbReference type="Pfam" id="PF01546">
    <property type="entry name" value="Peptidase_M20"/>
    <property type="match status" value="1"/>
</dbReference>
<dbReference type="PANTHER" id="PTHR30575">
    <property type="entry name" value="PEPTIDASE M20"/>
    <property type="match status" value="1"/>
</dbReference>
<dbReference type="EMBL" id="PZQS01000006">
    <property type="protein sequence ID" value="PVD29140.1"/>
    <property type="molecule type" value="Genomic_DNA"/>
</dbReference>
<name>A0A2T7P6U0_POMCA</name>
<proteinExistence type="inferred from homology"/>
<dbReference type="Gene3D" id="3.30.70.360">
    <property type="match status" value="1"/>
</dbReference>
<dbReference type="AlphaFoldDB" id="A0A2T7P6U0"/>
<dbReference type="Pfam" id="PF07687">
    <property type="entry name" value="M20_dimer"/>
    <property type="match status" value="1"/>
</dbReference>
<reference evidence="3 4" key="1">
    <citation type="submission" date="2018-04" db="EMBL/GenBank/DDBJ databases">
        <title>The genome of golden apple snail Pomacea canaliculata provides insight into stress tolerance and invasive adaptation.</title>
        <authorList>
            <person name="Liu C."/>
            <person name="Liu B."/>
            <person name="Ren Y."/>
            <person name="Zhang Y."/>
            <person name="Wang H."/>
            <person name="Li S."/>
            <person name="Jiang F."/>
            <person name="Yin L."/>
            <person name="Zhang G."/>
            <person name="Qian W."/>
            <person name="Fan W."/>
        </authorList>
    </citation>
    <scope>NUCLEOTIDE SEQUENCE [LARGE SCALE GENOMIC DNA]</scope>
    <source>
        <strain evidence="3">SZHN2017</strain>
        <tissue evidence="3">Muscle</tissue>
    </source>
</reference>
<dbReference type="CDD" id="cd05672">
    <property type="entry name" value="M20_ACY1L2-like"/>
    <property type="match status" value="1"/>
</dbReference>
<dbReference type="FunFam" id="3.30.70.360:FF:000004">
    <property type="entry name" value="Peptidase M20 domain-containing protein 2"/>
    <property type="match status" value="1"/>
</dbReference>
<evidence type="ECO:0000256" key="1">
    <source>
        <dbReference type="PIRNR" id="PIRNR037226"/>
    </source>
</evidence>
<dbReference type="SUPFAM" id="SSF55031">
    <property type="entry name" value="Bacterial exopeptidase dimerisation domain"/>
    <property type="match status" value="1"/>
</dbReference>
<sequence>MGDDAELKRIACEAIDSQTSYLRILSQDIWNHPELCFNEQYAHKRLTDFLEERDFNVERSYKLETAFRAVPKYSRCKEEDGYPNIAILCEYDALPGIGHACGHNLIAMVGVAASLGVQAALQSSAFQGRGGRLMVLGTPAEEGGGGKIELIRAGAFEDVDVAMMAHPSQHNLSNPVYLAMKEVAIIYTGKASHASGAPWDGINALDAAVQCYTNISHLRQQIKPTWRVHGVIINGGLKPNIIPDQSELLYYLRAPTVLELDVLTKKVTDCIHGAAQATGCQVEIKLNKKPYSNLLSNNTLASLYIDNGEKMGIQFEKDPEKTQKAGGSTDMGNVSHVVPSIHPKFFIDTTASLHSKDFATVAYTEKAETLSLKVAKALAMTAIDVLITPGLADKIKDEFKVATEAEKACR</sequence>
<dbReference type="OrthoDB" id="6119954at2759"/>
<dbReference type="PIRSF" id="PIRSF037226">
    <property type="entry name" value="Amidohydrolase_ACY1L2_prd"/>
    <property type="match status" value="1"/>
</dbReference>
<dbReference type="InterPro" id="IPR052030">
    <property type="entry name" value="Peptidase_M20/M20A_hydrolases"/>
</dbReference>
<keyword evidence="4" id="KW-1185">Reference proteome</keyword>
<dbReference type="InterPro" id="IPR017144">
    <property type="entry name" value="Xaa-Arg_dipeptidase"/>
</dbReference>
<dbReference type="NCBIfam" id="TIGR01891">
    <property type="entry name" value="amidohydrolases"/>
    <property type="match status" value="1"/>
</dbReference>
<feature type="domain" description="Peptidase M20 dimerisation" evidence="2">
    <location>
        <begin position="182"/>
        <end position="271"/>
    </location>
</feature>
<protein>
    <recommendedName>
        <fullName evidence="1">Peptidase M20 domain-containing protein 2</fullName>
    </recommendedName>
</protein>
<dbReference type="InterPro" id="IPR002933">
    <property type="entry name" value="Peptidase_M20"/>
</dbReference>
<accession>A0A2T7P6U0</accession>
<comment type="caution">
    <text evidence="3">The sequence shown here is derived from an EMBL/GenBank/DDBJ whole genome shotgun (WGS) entry which is preliminary data.</text>
</comment>
<dbReference type="Gene3D" id="3.40.630.10">
    <property type="entry name" value="Zn peptidases"/>
    <property type="match status" value="1"/>
</dbReference>
<dbReference type="InterPro" id="IPR036264">
    <property type="entry name" value="Bact_exopeptidase_dim_dom"/>
</dbReference>
<evidence type="ECO:0000259" key="2">
    <source>
        <dbReference type="Pfam" id="PF07687"/>
    </source>
</evidence>
<evidence type="ECO:0000313" key="4">
    <source>
        <dbReference type="Proteomes" id="UP000245119"/>
    </source>
</evidence>
<dbReference type="GO" id="GO:0016805">
    <property type="term" value="F:dipeptidase activity"/>
    <property type="evidence" value="ECO:0007669"/>
    <property type="project" value="InterPro"/>
</dbReference>
<dbReference type="Proteomes" id="UP000245119">
    <property type="component" value="Linkage Group LG6"/>
</dbReference>
<organism evidence="3 4">
    <name type="scientific">Pomacea canaliculata</name>
    <name type="common">Golden apple snail</name>
    <dbReference type="NCBI Taxonomy" id="400727"/>
    <lineage>
        <taxon>Eukaryota</taxon>
        <taxon>Metazoa</taxon>
        <taxon>Spiralia</taxon>
        <taxon>Lophotrochozoa</taxon>
        <taxon>Mollusca</taxon>
        <taxon>Gastropoda</taxon>
        <taxon>Caenogastropoda</taxon>
        <taxon>Architaenioglossa</taxon>
        <taxon>Ampullarioidea</taxon>
        <taxon>Ampullariidae</taxon>
        <taxon>Pomacea</taxon>
    </lineage>
</organism>
<gene>
    <name evidence="3" type="ORF">C0Q70_11737</name>
</gene>
<evidence type="ECO:0000313" key="3">
    <source>
        <dbReference type="EMBL" id="PVD29140.1"/>
    </source>
</evidence>
<comment type="similarity">
    <text evidence="1">Belongs to the peptidase M20A family.</text>
</comment>
<dbReference type="OMA" id="YALPSMN"/>
<dbReference type="InterPro" id="IPR011650">
    <property type="entry name" value="Peptidase_M20_dimer"/>
</dbReference>